<evidence type="ECO:0000256" key="1">
    <source>
        <dbReference type="SAM" id="MobiDB-lite"/>
    </source>
</evidence>
<name>A0A7H0IDD3_9ACTN</name>
<feature type="region of interest" description="Disordered" evidence="1">
    <location>
        <begin position="109"/>
        <end position="180"/>
    </location>
</feature>
<dbReference type="KEGG" id="sroi:IAG44_16050"/>
<evidence type="ECO:0000313" key="2">
    <source>
        <dbReference type="EMBL" id="QNP70799.1"/>
    </source>
</evidence>
<organism evidence="2 3">
    <name type="scientific">Streptomyces roseirectus</name>
    <dbReference type="NCBI Taxonomy" id="2768066"/>
    <lineage>
        <taxon>Bacteria</taxon>
        <taxon>Bacillati</taxon>
        <taxon>Actinomycetota</taxon>
        <taxon>Actinomycetes</taxon>
        <taxon>Kitasatosporales</taxon>
        <taxon>Streptomycetaceae</taxon>
        <taxon>Streptomyces</taxon>
    </lineage>
</organism>
<evidence type="ECO:0000313" key="3">
    <source>
        <dbReference type="Proteomes" id="UP000516052"/>
    </source>
</evidence>
<reference evidence="2 3" key="1">
    <citation type="submission" date="2020-08" db="EMBL/GenBank/DDBJ databases">
        <title>A novel species.</title>
        <authorList>
            <person name="Gao J."/>
        </authorList>
    </citation>
    <scope>NUCLEOTIDE SEQUENCE [LARGE SCALE GENOMIC DNA]</scope>
    <source>
        <strain evidence="2 3">CRXT-G-22</strain>
    </source>
</reference>
<protein>
    <submittedName>
        <fullName evidence="2">Helix-turn-helix domain-containing protein</fullName>
    </submittedName>
</protein>
<gene>
    <name evidence="2" type="ORF">IAG44_16050</name>
</gene>
<feature type="compositionally biased region" description="Pro residues" evidence="1">
    <location>
        <begin position="122"/>
        <end position="174"/>
    </location>
</feature>
<accession>A0A7H0IDD3</accession>
<dbReference type="PANTHER" id="PTHR23330:SF9">
    <property type="entry name" value="PROLINE-RICH PROTEIN 11"/>
    <property type="match status" value="1"/>
</dbReference>
<dbReference type="Proteomes" id="UP000516052">
    <property type="component" value="Chromosome"/>
</dbReference>
<dbReference type="EMBL" id="CP060828">
    <property type="protein sequence ID" value="QNP70799.1"/>
    <property type="molecule type" value="Genomic_DNA"/>
</dbReference>
<dbReference type="PRINTS" id="PR01217">
    <property type="entry name" value="PRICHEXTENSN"/>
</dbReference>
<proteinExistence type="predicted"/>
<dbReference type="AlphaFoldDB" id="A0A7H0IDD3"/>
<keyword evidence="3" id="KW-1185">Reference proteome</keyword>
<dbReference type="PANTHER" id="PTHR23330">
    <property type="entry name" value="P300 TRANSCRIPTIONAL COFACTOR JMY-RELATED"/>
    <property type="match status" value="1"/>
</dbReference>
<feature type="compositionally biased region" description="Polar residues" evidence="1">
    <location>
        <begin position="109"/>
        <end position="119"/>
    </location>
</feature>
<sequence>MVEENISVPTHAHLPLPADFAPRGVTHVTVRHRDCFTIIGNHLAQHTHLSLTAIGLATYIQSIPTGTRVDIKTLADRFPEGEVRIATALRELETHGYLRRIRTRLPSGNVVTRTVSYNNPGTPHPPPPPASPPPPPPPTEEPPTPPTTPTEGPSTPPPTPTPLPLPTPKPPLPTPTHDNPEHRELAEALLTTLHLTDARLLLRRKDIATLTPAVATWLERGIPLQSIRAALTTTLPTPLHHAPALLSHRLTEHLPPPLPELPPRPHPLTPCESCDRAIRAPQGSHCRDCRPEHLEAA</sequence>